<dbReference type="KEGG" id="dvi:6629509"/>
<dbReference type="HOGENOM" id="CLU_053596_0_0_1"/>
<feature type="transmembrane region" description="Helical" evidence="2">
    <location>
        <begin position="384"/>
        <end position="413"/>
    </location>
</feature>
<evidence type="ECO:0000256" key="2">
    <source>
        <dbReference type="SAM" id="Phobius"/>
    </source>
</evidence>
<sequence length="455" mass="52186">MTLNIPSIYPTCSVSRVIMRVPRENDIGLIFDLTVSNQKREKSEMLEFTVNSNGVCTLNLTNGKQVKAGTIFGGDFGAIEPGSSVTVSLVWPTVSLYNRVGSCPIVISSTNHLNEMIKTNQILYFDTRFETLDPSNHSLRRRKDFTDCKNWDKNYLRNCTPLNCEERYFGQRSFYNRTSEECEPVPTCFGEGVIYDFYANECMDMNNFITDEEIEQLKQGKFDNNLLELQPYVRKKTRQSTEKKTELNKQKPKQMLRECNFAAKLSLVDFNNCFQHLKDVDTSTEDYKESSQAKKLKKKSTATSILRSFYYDWYTPLNKEHDLESTHHKRNSDDNSTAEKGDSSSSDKKSDSYSLPNDKENPIKVTSGTNTLVHKLAAYSAIEWFFMTMEMLLIIVVTFLTYAVVCTTLYGFLEILAELQPYKVTGSHLGKKLTPRHRLVQHDIMTSASLMSQLK</sequence>
<reference evidence="3 4" key="1">
    <citation type="journal article" date="2007" name="Nature">
        <title>Evolution of genes and genomes on the Drosophila phylogeny.</title>
        <authorList>
            <consortium name="Drosophila 12 Genomes Consortium"/>
            <person name="Clark A.G."/>
            <person name="Eisen M.B."/>
            <person name="Smith D.R."/>
            <person name="Bergman C.M."/>
            <person name="Oliver B."/>
            <person name="Markow T.A."/>
            <person name="Kaufman T.C."/>
            <person name="Kellis M."/>
            <person name="Gelbart W."/>
            <person name="Iyer V.N."/>
            <person name="Pollard D.A."/>
            <person name="Sackton T.B."/>
            <person name="Larracuente A.M."/>
            <person name="Singh N.D."/>
            <person name="Abad J.P."/>
            <person name="Abt D.N."/>
            <person name="Adryan B."/>
            <person name="Aguade M."/>
            <person name="Akashi H."/>
            <person name="Anderson W.W."/>
            <person name="Aquadro C.F."/>
            <person name="Ardell D.H."/>
            <person name="Arguello R."/>
            <person name="Artieri C.G."/>
            <person name="Barbash D.A."/>
            <person name="Barker D."/>
            <person name="Barsanti P."/>
            <person name="Batterham P."/>
            <person name="Batzoglou S."/>
            <person name="Begun D."/>
            <person name="Bhutkar A."/>
            <person name="Blanco E."/>
            <person name="Bosak S.A."/>
            <person name="Bradley R.K."/>
            <person name="Brand A.D."/>
            <person name="Brent M.R."/>
            <person name="Brooks A.N."/>
            <person name="Brown R.H."/>
            <person name="Butlin R.K."/>
            <person name="Caggese C."/>
            <person name="Calvi B.R."/>
            <person name="Bernardo de Carvalho A."/>
            <person name="Caspi A."/>
            <person name="Castrezana S."/>
            <person name="Celniker S.E."/>
            <person name="Chang J.L."/>
            <person name="Chapple C."/>
            <person name="Chatterji S."/>
            <person name="Chinwalla A."/>
            <person name="Civetta A."/>
            <person name="Clifton S.W."/>
            <person name="Comeron J.M."/>
            <person name="Costello J.C."/>
            <person name="Coyne J.A."/>
            <person name="Daub J."/>
            <person name="David R.G."/>
            <person name="Delcher A.L."/>
            <person name="Delehaunty K."/>
            <person name="Do C.B."/>
            <person name="Ebling H."/>
            <person name="Edwards K."/>
            <person name="Eickbush T."/>
            <person name="Evans J.D."/>
            <person name="Filipski A."/>
            <person name="Findeiss S."/>
            <person name="Freyhult E."/>
            <person name="Fulton L."/>
            <person name="Fulton R."/>
            <person name="Garcia A.C."/>
            <person name="Gardiner A."/>
            <person name="Garfield D.A."/>
            <person name="Garvin B.E."/>
            <person name="Gibson G."/>
            <person name="Gilbert D."/>
            <person name="Gnerre S."/>
            <person name="Godfrey J."/>
            <person name="Good R."/>
            <person name="Gotea V."/>
            <person name="Gravely B."/>
            <person name="Greenberg A.J."/>
            <person name="Griffiths-Jones S."/>
            <person name="Gross S."/>
            <person name="Guigo R."/>
            <person name="Gustafson E.A."/>
            <person name="Haerty W."/>
            <person name="Hahn M.W."/>
            <person name="Halligan D.L."/>
            <person name="Halpern A.L."/>
            <person name="Halter G.M."/>
            <person name="Han M.V."/>
            <person name="Heger A."/>
            <person name="Hillier L."/>
            <person name="Hinrichs A.S."/>
            <person name="Holmes I."/>
            <person name="Hoskins R.A."/>
            <person name="Hubisz M.J."/>
            <person name="Hultmark D."/>
            <person name="Huntley M.A."/>
            <person name="Jaffe D.B."/>
            <person name="Jagadeeshan S."/>
            <person name="Jeck W.R."/>
            <person name="Johnson J."/>
            <person name="Jones C.D."/>
            <person name="Jordan W.C."/>
            <person name="Karpen G.H."/>
            <person name="Kataoka E."/>
            <person name="Keightley P.D."/>
            <person name="Kheradpour P."/>
            <person name="Kirkness E.F."/>
            <person name="Koerich L.B."/>
            <person name="Kristiansen K."/>
            <person name="Kudrna D."/>
            <person name="Kulathinal R.J."/>
            <person name="Kumar S."/>
            <person name="Kwok R."/>
            <person name="Lander E."/>
            <person name="Langley C.H."/>
            <person name="Lapoint R."/>
            <person name="Lazzaro B.P."/>
            <person name="Lee S.J."/>
            <person name="Levesque L."/>
            <person name="Li R."/>
            <person name="Lin C.F."/>
            <person name="Lin M.F."/>
            <person name="Lindblad-Toh K."/>
            <person name="Llopart A."/>
            <person name="Long M."/>
            <person name="Low L."/>
            <person name="Lozovsky E."/>
            <person name="Lu J."/>
            <person name="Luo M."/>
            <person name="Machado C.A."/>
            <person name="Makalowski W."/>
            <person name="Marzo M."/>
            <person name="Matsuda M."/>
            <person name="Matzkin L."/>
            <person name="McAllister B."/>
            <person name="McBride C.S."/>
            <person name="McKernan B."/>
            <person name="McKernan K."/>
            <person name="Mendez-Lago M."/>
            <person name="Minx P."/>
            <person name="Mollenhauer M.U."/>
            <person name="Montooth K."/>
            <person name="Mount S.M."/>
            <person name="Mu X."/>
            <person name="Myers E."/>
            <person name="Negre B."/>
            <person name="Newfeld S."/>
            <person name="Nielsen R."/>
            <person name="Noor M.A."/>
            <person name="O'Grady P."/>
            <person name="Pachter L."/>
            <person name="Papaceit M."/>
            <person name="Parisi M.J."/>
            <person name="Parisi M."/>
            <person name="Parts L."/>
            <person name="Pedersen J.S."/>
            <person name="Pesole G."/>
            <person name="Phillippy A.M."/>
            <person name="Ponting C.P."/>
            <person name="Pop M."/>
            <person name="Porcelli D."/>
            <person name="Powell J.R."/>
            <person name="Prohaska S."/>
            <person name="Pruitt K."/>
            <person name="Puig M."/>
            <person name="Quesneville H."/>
            <person name="Ram K.R."/>
            <person name="Rand D."/>
            <person name="Rasmussen M.D."/>
            <person name="Reed L.K."/>
            <person name="Reenan R."/>
            <person name="Reily A."/>
            <person name="Remington K.A."/>
            <person name="Rieger T.T."/>
            <person name="Ritchie M.G."/>
            <person name="Robin C."/>
            <person name="Rogers Y.H."/>
            <person name="Rohde C."/>
            <person name="Rozas J."/>
            <person name="Rubenfield M.J."/>
            <person name="Ruiz A."/>
            <person name="Russo S."/>
            <person name="Salzberg S.L."/>
            <person name="Sanchez-Gracia A."/>
            <person name="Saranga D.J."/>
            <person name="Sato H."/>
            <person name="Schaeffer S.W."/>
            <person name="Schatz M.C."/>
            <person name="Schlenke T."/>
            <person name="Schwartz R."/>
            <person name="Segarra C."/>
            <person name="Singh R.S."/>
            <person name="Sirot L."/>
            <person name="Sirota M."/>
            <person name="Sisneros N.B."/>
            <person name="Smith C.D."/>
            <person name="Smith T.F."/>
            <person name="Spieth J."/>
            <person name="Stage D.E."/>
            <person name="Stark A."/>
            <person name="Stephan W."/>
            <person name="Strausberg R.L."/>
            <person name="Strempel S."/>
            <person name="Sturgill D."/>
            <person name="Sutton G."/>
            <person name="Sutton G.G."/>
            <person name="Tao W."/>
            <person name="Teichmann S."/>
            <person name="Tobari Y.N."/>
            <person name="Tomimura Y."/>
            <person name="Tsolas J.M."/>
            <person name="Valente V.L."/>
            <person name="Venter E."/>
            <person name="Venter J.C."/>
            <person name="Vicario S."/>
            <person name="Vieira F.G."/>
            <person name="Vilella A.J."/>
            <person name="Villasante A."/>
            <person name="Walenz B."/>
            <person name="Wang J."/>
            <person name="Wasserman M."/>
            <person name="Watts T."/>
            <person name="Wilson D."/>
            <person name="Wilson R.K."/>
            <person name="Wing R.A."/>
            <person name="Wolfner M.F."/>
            <person name="Wong A."/>
            <person name="Wong G.K."/>
            <person name="Wu C.I."/>
            <person name="Wu G."/>
            <person name="Yamamoto D."/>
            <person name="Yang H.P."/>
            <person name="Yang S.P."/>
            <person name="Yorke J.A."/>
            <person name="Yoshida K."/>
            <person name="Zdobnov E."/>
            <person name="Zhang P."/>
            <person name="Zhang Y."/>
            <person name="Zimin A.V."/>
            <person name="Baldwin J."/>
            <person name="Abdouelleil A."/>
            <person name="Abdulkadir J."/>
            <person name="Abebe A."/>
            <person name="Abera B."/>
            <person name="Abreu J."/>
            <person name="Acer S.C."/>
            <person name="Aftuck L."/>
            <person name="Alexander A."/>
            <person name="An P."/>
            <person name="Anderson E."/>
            <person name="Anderson S."/>
            <person name="Arachi H."/>
            <person name="Azer M."/>
            <person name="Bachantsang P."/>
            <person name="Barry A."/>
            <person name="Bayul T."/>
            <person name="Berlin A."/>
            <person name="Bessette D."/>
            <person name="Bloom T."/>
            <person name="Blye J."/>
            <person name="Boguslavskiy L."/>
            <person name="Bonnet C."/>
            <person name="Boukhgalter B."/>
            <person name="Bourzgui I."/>
            <person name="Brown A."/>
            <person name="Cahill P."/>
            <person name="Channer S."/>
            <person name="Cheshatsang Y."/>
            <person name="Chuda L."/>
            <person name="Citroen M."/>
            <person name="Collymore A."/>
            <person name="Cooke P."/>
            <person name="Costello M."/>
            <person name="D'Aco K."/>
            <person name="Daza R."/>
            <person name="De Haan G."/>
            <person name="DeGray S."/>
            <person name="DeMaso C."/>
            <person name="Dhargay N."/>
            <person name="Dooley K."/>
            <person name="Dooley E."/>
            <person name="Doricent M."/>
            <person name="Dorje P."/>
            <person name="Dorjee K."/>
            <person name="Dupes A."/>
            <person name="Elong R."/>
            <person name="Falk J."/>
            <person name="Farina A."/>
            <person name="Faro S."/>
            <person name="Ferguson D."/>
            <person name="Fisher S."/>
            <person name="Foley C.D."/>
            <person name="Franke A."/>
            <person name="Friedrich D."/>
            <person name="Gadbois L."/>
            <person name="Gearin G."/>
            <person name="Gearin C.R."/>
            <person name="Giannoukos G."/>
            <person name="Goode T."/>
            <person name="Graham J."/>
            <person name="Grandbois E."/>
            <person name="Grewal S."/>
            <person name="Gyaltsen K."/>
            <person name="Hafez N."/>
            <person name="Hagos B."/>
            <person name="Hall J."/>
            <person name="Henson C."/>
            <person name="Hollinger A."/>
            <person name="Honan T."/>
            <person name="Huard M.D."/>
            <person name="Hughes L."/>
            <person name="Hurhula B."/>
            <person name="Husby M.E."/>
            <person name="Kamat A."/>
            <person name="Kanga B."/>
            <person name="Kashin S."/>
            <person name="Khazanovich D."/>
            <person name="Kisner P."/>
            <person name="Lance K."/>
            <person name="Lara M."/>
            <person name="Lee W."/>
            <person name="Lennon N."/>
            <person name="Letendre F."/>
            <person name="LeVine R."/>
            <person name="Lipovsky A."/>
            <person name="Liu X."/>
            <person name="Liu J."/>
            <person name="Liu S."/>
            <person name="Lokyitsang T."/>
            <person name="Lokyitsang Y."/>
            <person name="Lubonja R."/>
            <person name="Lui A."/>
            <person name="MacDonald P."/>
            <person name="Magnisalis V."/>
            <person name="Maru K."/>
            <person name="Matthews C."/>
            <person name="McCusker W."/>
            <person name="McDonough S."/>
            <person name="Mehta T."/>
            <person name="Meldrim J."/>
            <person name="Meneus L."/>
            <person name="Mihai O."/>
            <person name="Mihalev A."/>
            <person name="Mihova T."/>
            <person name="Mittelman R."/>
            <person name="Mlenga V."/>
            <person name="Montmayeur A."/>
            <person name="Mulrain L."/>
            <person name="Navidi A."/>
            <person name="Naylor J."/>
            <person name="Negash T."/>
            <person name="Nguyen T."/>
            <person name="Nguyen N."/>
            <person name="Nicol R."/>
            <person name="Norbu C."/>
            <person name="Norbu N."/>
            <person name="Novod N."/>
            <person name="O'Neill B."/>
            <person name="Osman S."/>
            <person name="Markiewicz E."/>
            <person name="Oyono O.L."/>
            <person name="Patti C."/>
            <person name="Phunkhang P."/>
            <person name="Pierre F."/>
            <person name="Priest M."/>
            <person name="Raghuraman S."/>
            <person name="Rege F."/>
            <person name="Reyes R."/>
            <person name="Rise C."/>
            <person name="Rogov P."/>
            <person name="Ross K."/>
            <person name="Ryan E."/>
            <person name="Settipalli S."/>
            <person name="Shea T."/>
            <person name="Sherpa N."/>
            <person name="Shi L."/>
            <person name="Shih D."/>
            <person name="Sparrow T."/>
            <person name="Spaulding J."/>
            <person name="Stalker J."/>
            <person name="Stange-Thomann N."/>
            <person name="Stavropoulos S."/>
            <person name="Stone C."/>
            <person name="Strader C."/>
            <person name="Tesfaye S."/>
            <person name="Thomson T."/>
            <person name="Thoulutsang Y."/>
            <person name="Thoulutsang D."/>
            <person name="Topham K."/>
            <person name="Topping I."/>
            <person name="Tsamla T."/>
            <person name="Vassiliev H."/>
            <person name="Vo A."/>
            <person name="Wangchuk T."/>
            <person name="Wangdi T."/>
            <person name="Weiand M."/>
            <person name="Wilkinson J."/>
            <person name="Wilson A."/>
            <person name="Yadav S."/>
            <person name="Young G."/>
            <person name="Yu Q."/>
            <person name="Zembek L."/>
            <person name="Zhong D."/>
            <person name="Zimmer A."/>
            <person name="Zwirko Z."/>
            <person name="Jaffe D.B."/>
            <person name="Alvarez P."/>
            <person name="Brockman W."/>
            <person name="Butler J."/>
            <person name="Chin C."/>
            <person name="Gnerre S."/>
            <person name="Grabherr M."/>
            <person name="Kleber M."/>
            <person name="Mauceli E."/>
            <person name="MacCallum I."/>
        </authorList>
    </citation>
    <scope>NUCLEOTIDE SEQUENCE [LARGE SCALE GENOMIC DNA]</scope>
    <source>
        <strain evidence="4">Tucson 15010-1051.87</strain>
    </source>
</reference>
<dbReference type="OrthoDB" id="5977855at2759"/>
<accession>B4LWW9</accession>
<protein>
    <submittedName>
        <fullName evidence="3">Uncharacterized protein</fullName>
    </submittedName>
</protein>
<dbReference type="STRING" id="7244.B4LWW9"/>
<dbReference type="Proteomes" id="UP000008792">
    <property type="component" value="Unassembled WGS sequence"/>
</dbReference>
<dbReference type="InParanoid" id="B4LWW9"/>
<organism evidence="3 4">
    <name type="scientific">Drosophila virilis</name>
    <name type="common">Fruit fly</name>
    <dbReference type="NCBI Taxonomy" id="7244"/>
    <lineage>
        <taxon>Eukaryota</taxon>
        <taxon>Metazoa</taxon>
        <taxon>Ecdysozoa</taxon>
        <taxon>Arthropoda</taxon>
        <taxon>Hexapoda</taxon>
        <taxon>Insecta</taxon>
        <taxon>Pterygota</taxon>
        <taxon>Neoptera</taxon>
        <taxon>Endopterygota</taxon>
        <taxon>Diptera</taxon>
        <taxon>Brachycera</taxon>
        <taxon>Muscomorpha</taxon>
        <taxon>Ephydroidea</taxon>
        <taxon>Drosophilidae</taxon>
        <taxon>Drosophila</taxon>
    </lineage>
</organism>
<evidence type="ECO:0000313" key="3">
    <source>
        <dbReference type="EMBL" id="EDW66690.2"/>
    </source>
</evidence>
<proteinExistence type="predicted"/>
<gene>
    <name evidence="3" type="primary">Dvir\GJ23739</name>
    <name evidence="3" type="ORF">Dvir_GJ23739</name>
</gene>
<keyword evidence="4" id="KW-1185">Reference proteome</keyword>
<evidence type="ECO:0000256" key="1">
    <source>
        <dbReference type="SAM" id="MobiDB-lite"/>
    </source>
</evidence>
<dbReference type="AlphaFoldDB" id="B4LWW9"/>
<keyword evidence="2" id="KW-0812">Transmembrane</keyword>
<keyword evidence="2" id="KW-0472">Membrane</keyword>
<feature type="compositionally biased region" description="Basic and acidic residues" evidence="1">
    <location>
        <begin position="324"/>
        <end position="362"/>
    </location>
</feature>
<dbReference type="EMBL" id="CH940650">
    <property type="protein sequence ID" value="EDW66690.2"/>
    <property type="molecule type" value="Genomic_DNA"/>
</dbReference>
<name>B4LWW9_DROVI</name>
<feature type="region of interest" description="Disordered" evidence="1">
    <location>
        <begin position="324"/>
        <end position="364"/>
    </location>
</feature>
<keyword evidence="2" id="KW-1133">Transmembrane helix</keyword>
<evidence type="ECO:0000313" key="4">
    <source>
        <dbReference type="Proteomes" id="UP000008792"/>
    </source>
</evidence>